<reference evidence="3" key="1">
    <citation type="submission" date="2021-07" db="EMBL/GenBank/DDBJ databases">
        <title>Draft genome of Mortierella alpina, strain LL118, isolated from an aspen leaf litter sample.</title>
        <authorList>
            <person name="Yang S."/>
            <person name="Vinatzer B.A."/>
        </authorList>
    </citation>
    <scope>NUCLEOTIDE SEQUENCE</scope>
    <source>
        <strain evidence="3">LL118</strain>
    </source>
</reference>
<name>A0A9P8CYV3_MORAP</name>
<feature type="compositionally biased region" description="Low complexity" evidence="1">
    <location>
        <begin position="926"/>
        <end position="943"/>
    </location>
</feature>
<dbReference type="GO" id="GO:0000981">
    <property type="term" value="F:DNA-binding transcription factor activity, RNA polymerase II-specific"/>
    <property type="evidence" value="ECO:0007669"/>
    <property type="project" value="InterPro"/>
</dbReference>
<protein>
    <recommendedName>
        <fullName evidence="2">Zn(2)-C6 fungal-type domain-containing protein</fullName>
    </recommendedName>
</protein>
<feature type="region of interest" description="Disordered" evidence="1">
    <location>
        <begin position="677"/>
        <end position="705"/>
    </location>
</feature>
<feature type="compositionally biased region" description="Low complexity" evidence="1">
    <location>
        <begin position="782"/>
        <end position="799"/>
    </location>
</feature>
<dbReference type="GO" id="GO:0008270">
    <property type="term" value="F:zinc ion binding"/>
    <property type="evidence" value="ECO:0007669"/>
    <property type="project" value="InterPro"/>
</dbReference>
<feature type="domain" description="Zn(2)-C6 fungal-type" evidence="2">
    <location>
        <begin position="429"/>
        <end position="459"/>
    </location>
</feature>
<evidence type="ECO:0000313" key="4">
    <source>
        <dbReference type="Proteomes" id="UP000717515"/>
    </source>
</evidence>
<dbReference type="Proteomes" id="UP000717515">
    <property type="component" value="Unassembled WGS sequence"/>
</dbReference>
<feature type="compositionally biased region" description="Low complexity" evidence="1">
    <location>
        <begin position="678"/>
        <end position="705"/>
    </location>
</feature>
<dbReference type="SMART" id="SM00066">
    <property type="entry name" value="GAL4"/>
    <property type="match status" value="1"/>
</dbReference>
<comment type="caution">
    <text evidence="3">The sequence shown here is derived from an EMBL/GenBank/DDBJ whole genome shotgun (WGS) entry which is preliminary data.</text>
</comment>
<organism evidence="3 4">
    <name type="scientific">Mortierella alpina</name>
    <name type="common">Oleaginous fungus</name>
    <name type="synonym">Mortierella renispora</name>
    <dbReference type="NCBI Taxonomy" id="64518"/>
    <lineage>
        <taxon>Eukaryota</taxon>
        <taxon>Fungi</taxon>
        <taxon>Fungi incertae sedis</taxon>
        <taxon>Mucoromycota</taxon>
        <taxon>Mortierellomycotina</taxon>
        <taxon>Mortierellomycetes</taxon>
        <taxon>Mortierellales</taxon>
        <taxon>Mortierellaceae</taxon>
        <taxon>Mortierella</taxon>
    </lineage>
</organism>
<dbReference type="CDD" id="cd00067">
    <property type="entry name" value="GAL4"/>
    <property type="match status" value="1"/>
</dbReference>
<accession>A0A9P8CYV3</accession>
<dbReference type="InterPro" id="IPR001138">
    <property type="entry name" value="Zn2Cys6_DnaBD"/>
</dbReference>
<proteinExistence type="predicted"/>
<evidence type="ECO:0000259" key="2">
    <source>
        <dbReference type="PROSITE" id="PS50048"/>
    </source>
</evidence>
<dbReference type="Gene3D" id="4.10.240.10">
    <property type="entry name" value="Zn(2)-C6 fungal-type DNA-binding domain"/>
    <property type="match status" value="1"/>
</dbReference>
<dbReference type="SUPFAM" id="SSF57701">
    <property type="entry name" value="Zn2/Cys6 DNA-binding domain"/>
    <property type="match status" value="1"/>
</dbReference>
<feature type="region of interest" description="Disordered" evidence="1">
    <location>
        <begin position="587"/>
        <end position="614"/>
    </location>
</feature>
<dbReference type="PROSITE" id="PS50048">
    <property type="entry name" value="ZN2_CY6_FUNGAL_2"/>
    <property type="match status" value="1"/>
</dbReference>
<feature type="compositionally biased region" description="Low complexity" evidence="1">
    <location>
        <begin position="397"/>
        <end position="414"/>
    </location>
</feature>
<dbReference type="EMBL" id="JAIFTL010000087">
    <property type="protein sequence ID" value="KAG9323811.1"/>
    <property type="molecule type" value="Genomic_DNA"/>
</dbReference>
<dbReference type="AlphaFoldDB" id="A0A9P8CYV3"/>
<dbReference type="InterPro" id="IPR036864">
    <property type="entry name" value="Zn2-C6_fun-type_DNA-bd_sf"/>
</dbReference>
<feature type="compositionally biased region" description="Low complexity" evidence="1">
    <location>
        <begin position="901"/>
        <end position="915"/>
    </location>
</feature>
<feature type="compositionally biased region" description="Basic and acidic residues" evidence="1">
    <location>
        <begin position="944"/>
        <end position="954"/>
    </location>
</feature>
<feature type="region of interest" description="Disordered" evidence="1">
    <location>
        <begin position="901"/>
        <end position="954"/>
    </location>
</feature>
<dbReference type="Pfam" id="PF00172">
    <property type="entry name" value="Zn_clus"/>
    <property type="match status" value="1"/>
</dbReference>
<feature type="compositionally biased region" description="Low complexity" evidence="1">
    <location>
        <begin position="587"/>
        <end position="598"/>
    </location>
</feature>
<evidence type="ECO:0000313" key="3">
    <source>
        <dbReference type="EMBL" id="KAG9323811.1"/>
    </source>
</evidence>
<feature type="region of interest" description="Disordered" evidence="1">
    <location>
        <begin position="394"/>
        <end position="421"/>
    </location>
</feature>
<sequence length="954" mass="104843">MVKQTEDIVFNDEAASARIVPSEASVSAILEADTRFSATSLDQLSNSHCCPSDNSLLSPEQKTLSIPSSNNCHTQTSQLKPDTCASLELSPFSPRLTSIIFESQQHLKYLRQQQRQYPDDNLELLSDFESEFTNTELLHQFQYSTSFHSLFVGRYPDQGISTRPSSLTSDCNHNQSPYTPVCGTFIPSFNQAPYSQPNSACSSASSMATTTTTVATFPLDSISEQQQQHQYHQNSIQLMEHLDATVAATAGDLEFNSLHYPYNPLQTSMTSQHQSLSNAYFPNDGDDFQAFGLLTEQGVDFDLSSDDPAMSNSSSRSTVMAGYASTSSCTSSSSSLMSLQGDNRSVFAATATSAASEGPCRMSQTGNFVSACTLQPLTLSTSYDEARLTTASTAMVTSPSPSCSSSPASSEATPPSSPSPDDVVLPVVACASCKRSHIRCDHGRPCQNCLKHPSKALSCQDAVPKPRGRPKGGSKAAAEQMLVATRQPIPHLQHVPFHDQHMFPTSTFSSHHQQQHPRQRAMSYPHIIPAQQQHQYFVNQQQCFPIQQQHQQPTQQAPLHQRAMSHPQLQLQAQGLEQLNSNQLLSSSSWANSSHMSLPSEMTPPVPTRPKRVSSTSSIMVYPQAAINGMSGTHRVSATSSEAMFSSPASQMMSRPELNPHEYRQLQLHHEQVVQKIQTEQNQQPQCTQRHQSQPQPSASQQAHQMLARNPHDVGMTRSMSDQSGPRAHGRQFLTSHHSLQLQPMPQQPHHHQQILPILNQHSGGPALAIAGSSNHRMVMSSAAQSPVSSGSFATSPTSLLPPPPPANIAQQQQQFSIAKAPVRGRAASASAATTLSNQNIAFMQQQYAMQLHPHRSQSIQQQHFPLQQEFAQLNVQHHQQQQLDHFNQLQQQQQQQQFQQHHLALQQQNQSQSDLQRRTSLQTGLSSMASLSLSRPSGSLSTSHREDMEGVES</sequence>
<evidence type="ECO:0000256" key="1">
    <source>
        <dbReference type="SAM" id="MobiDB-lite"/>
    </source>
</evidence>
<feature type="region of interest" description="Disordered" evidence="1">
    <location>
        <begin position="782"/>
        <end position="808"/>
    </location>
</feature>
<gene>
    <name evidence="3" type="ORF">KVV02_002257</name>
</gene>